<accession>A0A078BAW5</accession>
<keyword evidence="4" id="KW-1185">Reference proteome</keyword>
<reference evidence="3 4" key="1">
    <citation type="submission" date="2014-06" db="EMBL/GenBank/DDBJ databases">
        <authorList>
            <person name="Swart Estienne"/>
        </authorList>
    </citation>
    <scope>NUCLEOTIDE SEQUENCE [LARGE SCALE GENOMIC DNA]</scope>
    <source>
        <strain evidence="3 4">130c</strain>
    </source>
</reference>
<dbReference type="PANTHER" id="PTHR11567">
    <property type="entry name" value="ACID PHOSPHATASE-RELATED"/>
    <property type="match status" value="1"/>
</dbReference>
<dbReference type="Gene3D" id="3.40.50.1240">
    <property type="entry name" value="Phosphoglycerate mutase-like"/>
    <property type="match status" value="1"/>
</dbReference>
<dbReference type="CDD" id="cd07061">
    <property type="entry name" value="HP_HAP_like"/>
    <property type="match status" value="1"/>
</dbReference>
<evidence type="ECO:0000256" key="2">
    <source>
        <dbReference type="ARBA" id="ARBA00022801"/>
    </source>
</evidence>
<dbReference type="InterPro" id="IPR029033">
    <property type="entry name" value="His_PPase_superfam"/>
</dbReference>
<comment type="similarity">
    <text evidence="1">Belongs to the histidine acid phosphatase family.</text>
</comment>
<dbReference type="InterPro" id="IPR050645">
    <property type="entry name" value="Histidine_acid_phosphatase"/>
</dbReference>
<protein>
    <submittedName>
        <fullName evidence="3">Histidine acid phosphatase family protein</fullName>
    </submittedName>
</protein>
<dbReference type="AlphaFoldDB" id="A0A078BAW5"/>
<organism evidence="3 4">
    <name type="scientific">Stylonychia lemnae</name>
    <name type="common">Ciliate</name>
    <dbReference type="NCBI Taxonomy" id="5949"/>
    <lineage>
        <taxon>Eukaryota</taxon>
        <taxon>Sar</taxon>
        <taxon>Alveolata</taxon>
        <taxon>Ciliophora</taxon>
        <taxon>Intramacronucleata</taxon>
        <taxon>Spirotrichea</taxon>
        <taxon>Stichotrichia</taxon>
        <taxon>Sporadotrichida</taxon>
        <taxon>Oxytrichidae</taxon>
        <taxon>Stylonychinae</taxon>
        <taxon>Stylonychia</taxon>
    </lineage>
</organism>
<proteinExistence type="inferred from homology"/>
<name>A0A078BAW5_STYLE</name>
<dbReference type="PANTHER" id="PTHR11567:SF110">
    <property type="entry name" value="2-PHOSPHOXYLOSE PHOSPHATASE 1"/>
    <property type="match status" value="1"/>
</dbReference>
<dbReference type="GO" id="GO:0016791">
    <property type="term" value="F:phosphatase activity"/>
    <property type="evidence" value="ECO:0007669"/>
    <property type="project" value="TreeGrafter"/>
</dbReference>
<keyword evidence="2" id="KW-0378">Hydrolase</keyword>
<gene>
    <name evidence="3" type="primary">Contig16355.g17420</name>
    <name evidence="3" type="ORF">STYLEM_20511</name>
</gene>
<dbReference type="OrthoDB" id="10257284at2759"/>
<dbReference type="Pfam" id="PF00328">
    <property type="entry name" value="His_Phos_2"/>
    <property type="match status" value="1"/>
</dbReference>
<evidence type="ECO:0000313" key="3">
    <source>
        <dbReference type="EMBL" id="CDW91356.1"/>
    </source>
</evidence>
<evidence type="ECO:0000256" key="1">
    <source>
        <dbReference type="ARBA" id="ARBA00005375"/>
    </source>
</evidence>
<dbReference type="InterPro" id="IPR000560">
    <property type="entry name" value="His_Pase_clade-2"/>
</dbReference>
<sequence>MRQQYLLGRYLRLKYIEKEPLIPDTIYRKDKGHQEVVIFASNISRTIQSAEFLLQGLYPQSKRVDFFIKQEQIPFARPPLTIHNQEQLESKLGLKSLEYKIDPVDIVVFFGKDTVLRADQCPDVKKILVDLKKTDEYLDLEKDFKEGYFKKIPSILNVTDLESFDRMRDILDCRYAEGKYIANMTDEQFNEFMEQAEASYEYLHGNHQLNKLEVTGFFEHVKYFLENTYKNAESGKEIIERMRIYIGHDRLIQPIMASFGISLKRSPEFASFLIFEMIQREVDQVKSYYIKVKLNGKEQMVTGCSLIQSGLCEYNDFQKILDSSSLENYDYTGYCQ</sequence>
<dbReference type="InParanoid" id="A0A078BAW5"/>
<evidence type="ECO:0000313" key="4">
    <source>
        <dbReference type="Proteomes" id="UP000039865"/>
    </source>
</evidence>
<dbReference type="EMBL" id="CCKQ01019334">
    <property type="protein sequence ID" value="CDW91356.1"/>
    <property type="molecule type" value="Genomic_DNA"/>
</dbReference>
<dbReference type="Proteomes" id="UP000039865">
    <property type="component" value="Unassembled WGS sequence"/>
</dbReference>
<dbReference type="SUPFAM" id="SSF53254">
    <property type="entry name" value="Phosphoglycerate mutase-like"/>
    <property type="match status" value="1"/>
</dbReference>